<evidence type="ECO:0000313" key="7">
    <source>
        <dbReference type="Proteomes" id="UP000233565"/>
    </source>
</evidence>
<evidence type="ECO:0000256" key="1">
    <source>
        <dbReference type="ARBA" id="ARBA00006484"/>
    </source>
</evidence>
<dbReference type="GO" id="GO:0016616">
    <property type="term" value="F:oxidoreductase activity, acting on the CH-OH group of donors, NAD or NADP as acceptor"/>
    <property type="evidence" value="ECO:0007669"/>
    <property type="project" value="UniProtKB-ARBA"/>
</dbReference>
<dbReference type="Proteomes" id="UP000199113">
    <property type="component" value="Unassembled WGS sequence"/>
</dbReference>
<evidence type="ECO:0000313" key="4">
    <source>
        <dbReference type="EMBL" id="PKH37292.1"/>
    </source>
</evidence>
<dbReference type="OrthoDB" id="286404at2"/>
<comment type="similarity">
    <text evidence="1">Belongs to the short-chain dehydrogenases/reductases (SDR) family.</text>
</comment>
<dbReference type="SMART" id="SM00822">
    <property type="entry name" value="PKS_KR"/>
    <property type="match status" value="1"/>
</dbReference>
<sequence>MTLDQLFGLAGRTALVTGATRGIGEAMAQSLDAAGARVILAGRDRQRLDQVASALEHDPVVLTADLQDPDGPTSLAREARASAGAIDILINNAGGSWNQALSDVDDESWDRTLRTNLTAAFALTRELAPTMAERGWGRVVNVASVMGLVGDTHSSAYAASKGGMIAMTRSLAAELGRDGVTVNTLCPGWVETDLVSDLHSDDRFQQRVVRRTPVRRWGVPADMAAAAVFLSGPGSAFMTGQTLVVDGGLSATW</sequence>
<evidence type="ECO:0000259" key="3">
    <source>
        <dbReference type="SMART" id="SM00822"/>
    </source>
</evidence>
<dbReference type="Proteomes" id="UP000233565">
    <property type="component" value="Unassembled WGS sequence"/>
</dbReference>
<dbReference type="InterPro" id="IPR036291">
    <property type="entry name" value="NAD(P)-bd_dom_sf"/>
</dbReference>
<protein>
    <submittedName>
        <fullName evidence="5">Gluconate 5-dehydrogenase</fullName>
    </submittedName>
    <submittedName>
        <fullName evidence="4">NAD(P)-dependent oxidoreductase</fullName>
    </submittedName>
</protein>
<dbReference type="InterPro" id="IPR020904">
    <property type="entry name" value="Sc_DH/Rdtase_CS"/>
</dbReference>
<dbReference type="CDD" id="cd05233">
    <property type="entry name" value="SDR_c"/>
    <property type="match status" value="1"/>
</dbReference>
<reference evidence="5" key="1">
    <citation type="submission" date="2016-10" db="EMBL/GenBank/DDBJ databases">
        <authorList>
            <person name="de Groot N.N."/>
        </authorList>
    </citation>
    <scope>NUCLEOTIDE SEQUENCE [LARGE SCALE GENOMIC DNA]</scope>
    <source>
        <strain evidence="5">CGMCC 1.10697</strain>
    </source>
</reference>
<dbReference type="RefSeq" id="WP_091193247.1">
    <property type="nucleotide sequence ID" value="NZ_FOKC01000001.1"/>
</dbReference>
<dbReference type="Pfam" id="PF13561">
    <property type="entry name" value="adh_short_C2"/>
    <property type="match status" value="1"/>
</dbReference>
<dbReference type="GO" id="GO:0030497">
    <property type="term" value="P:fatty acid elongation"/>
    <property type="evidence" value="ECO:0007669"/>
    <property type="project" value="TreeGrafter"/>
</dbReference>
<dbReference type="PANTHER" id="PTHR42760:SF40">
    <property type="entry name" value="3-OXOACYL-[ACYL-CARRIER-PROTEIN] REDUCTASE, CHLOROPLASTIC"/>
    <property type="match status" value="1"/>
</dbReference>
<dbReference type="PRINTS" id="PR00081">
    <property type="entry name" value="GDHRDH"/>
</dbReference>
<keyword evidence="2" id="KW-0560">Oxidoreductase</keyword>
<keyword evidence="7" id="KW-1185">Reference proteome</keyword>
<dbReference type="PRINTS" id="PR00080">
    <property type="entry name" value="SDRFAMILY"/>
</dbReference>
<evidence type="ECO:0000313" key="6">
    <source>
        <dbReference type="Proteomes" id="UP000199113"/>
    </source>
</evidence>
<proteinExistence type="inferred from homology"/>
<name>A0A1I0VIK8_9ACTN</name>
<dbReference type="STRING" id="748909.SAMN05192575_101246"/>
<dbReference type="PROSITE" id="PS00061">
    <property type="entry name" value="ADH_SHORT"/>
    <property type="match status" value="1"/>
</dbReference>
<reference evidence="4 7" key="2">
    <citation type="submission" date="2017-12" db="EMBL/GenBank/DDBJ databases">
        <title>Pharmacopeia of the Arctic Ocean.</title>
        <authorList>
            <person name="Collins E."/>
            <person name="Ducluzeau A.-L."/>
        </authorList>
    </citation>
    <scope>NUCLEOTIDE SEQUENCE [LARGE SCALE GENOMIC DNA]</scope>
    <source>
        <strain evidence="4 7">DSM 23325</strain>
    </source>
</reference>
<dbReference type="EMBL" id="PJBV01000035">
    <property type="protein sequence ID" value="PKH37292.1"/>
    <property type="molecule type" value="Genomic_DNA"/>
</dbReference>
<dbReference type="InterPro" id="IPR002347">
    <property type="entry name" value="SDR_fam"/>
</dbReference>
<feature type="domain" description="Ketoreductase" evidence="3">
    <location>
        <begin position="12"/>
        <end position="192"/>
    </location>
</feature>
<accession>A0A1I0VIK8</accession>
<dbReference type="Gene3D" id="3.40.50.720">
    <property type="entry name" value="NAD(P)-binding Rossmann-like Domain"/>
    <property type="match status" value="1"/>
</dbReference>
<dbReference type="FunFam" id="3.40.50.720:FF:000084">
    <property type="entry name" value="Short-chain dehydrogenase reductase"/>
    <property type="match status" value="1"/>
</dbReference>
<dbReference type="NCBIfam" id="NF005559">
    <property type="entry name" value="PRK07231.1"/>
    <property type="match status" value="1"/>
</dbReference>
<organism evidence="5 6">
    <name type="scientific">Nocardioides alpinus</name>
    <dbReference type="NCBI Taxonomy" id="748909"/>
    <lineage>
        <taxon>Bacteria</taxon>
        <taxon>Bacillati</taxon>
        <taxon>Actinomycetota</taxon>
        <taxon>Actinomycetes</taxon>
        <taxon>Propionibacteriales</taxon>
        <taxon>Nocardioidaceae</taxon>
        <taxon>Nocardioides</taxon>
    </lineage>
</organism>
<dbReference type="PANTHER" id="PTHR42760">
    <property type="entry name" value="SHORT-CHAIN DEHYDROGENASES/REDUCTASES FAMILY MEMBER"/>
    <property type="match status" value="1"/>
</dbReference>
<dbReference type="SUPFAM" id="SSF51735">
    <property type="entry name" value="NAD(P)-binding Rossmann-fold domains"/>
    <property type="match status" value="1"/>
</dbReference>
<dbReference type="AlphaFoldDB" id="A0A1I0VIK8"/>
<gene>
    <name evidence="4" type="ORF">CXG46_17640</name>
    <name evidence="5" type="ORF">SAMN05192575_101246</name>
</gene>
<dbReference type="InterPro" id="IPR057326">
    <property type="entry name" value="KR_dom"/>
</dbReference>
<evidence type="ECO:0000313" key="5">
    <source>
        <dbReference type="EMBL" id="SFA76204.1"/>
    </source>
</evidence>
<dbReference type="EMBL" id="FOKC01000001">
    <property type="protein sequence ID" value="SFA76204.1"/>
    <property type="molecule type" value="Genomic_DNA"/>
</dbReference>
<evidence type="ECO:0000256" key="2">
    <source>
        <dbReference type="ARBA" id="ARBA00023002"/>
    </source>
</evidence>